<keyword evidence="3" id="KW-1185">Reference proteome</keyword>
<dbReference type="GeneID" id="105896253"/>
<dbReference type="PANTHER" id="PTHR10794:SF96">
    <property type="entry name" value="PROTEIN ABHD15-LIKE"/>
    <property type="match status" value="1"/>
</dbReference>
<dbReference type="SUPFAM" id="SSF53474">
    <property type="entry name" value="alpha/beta-Hydrolases"/>
    <property type="match status" value="1"/>
</dbReference>
<dbReference type="InterPro" id="IPR029058">
    <property type="entry name" value="AB_hydrolase_fold"/>
</dbReference>
<dbReference type="AlphaFoldDB" id="A0A6P3VQM0"/>
<sequence length="515" mass="57384">MWDSLLCLFPSLLLFLVAVLLHWSPVRVLLERSLRWATWILWRAACWVLELPTPMRGERNDGLSDADNAQPRLVCKPTALAHHLLLHCHTLRRPLLAAWPQGDPHLQTLSSLLWPVEDTAGGKVHFTRDHLLLSDGGIVALDWAVGLKEEPLLGAKCEQHPGACRGVGCRSSPPILLFIPNCLGVVTPHLQRLCSLALHQGFYPVVFHRRGQGSCPLTTPRFQEFGDPQDLVQAVAYLRSRHPNTTLLAVSEGSGSGLLLSYLGECGSSSYLTAAACISPVLHGQLWFEMQLPSLYHWGALFYRKLQISRYANALSSLMDVGQLLGCRSLRGVEERMFCGTTKSATGEDRGPAEAAQDWEAYWERNEPLRDADEVAVPVLCLSSADDPLVPPASSLPTSLFRNSPYFLLALTTSGGHCGFAQAGKSTTSWSHEAVLEYFRVVSDFLKREERRKRSRAQGQEVGRQAQGSRPGNVAARERRRKAVLAVRRERHLTHQPAQSELTEDLFNWNRSYTR</sequence>
<reference evidence="4" key="1">
    <citation type="submission" date="2025-08" db="UniProtKB">
        <authorList>
            <consortium name="RefSeq"/>
        </authorList>
    </citation>
    <scope>IDENTIFICATION</scope>
</reference>
<protein>
    <submittedName>
        <fullName evidence="4">Protein ABHD15 isoform X1</fullName>
    </submittedName>
</protein>
<feature type="region of interest" description="Disordered" evidence="2">
    <location>
        <begin position="450"/>
        <end position="481"/>
    </location>
</feature>
<dbReference type="Gene3D" id="3.40.50.1820">
    <property type="entry name" value="alpha/beta hydrolase"/>
    <property type="match status" value="1"/>
</dbReference>
<comment type="similarity">
    <text evidence="1">Belongs to the AB hydrolase superfamily. AB hydrolase 4 family.</text>
</comment>
<evidence type="ECO:0000313" key="4">
    <source>
        <dbReference type="RefSeq" id="XP_012678446.1"/>
    </source>
</evidence>
<dbReference type="InterPro" id="IPR050960">
    <property type="entry name" value="AB_hydrolase_4_sf"/>
</dbReference>
<dbReference type="RefSeq" id="XP_012678446.1">
    <property type="nucleotide sequence ID" value="XM_012822992.3"/>
</dbReference>
<name>A0A6P3VQM0_CLUHA</name>
<evidence type="ECO:0000256" key="2">
    <source>
        <dbReference type="SAM" id="MobiDB-lite"/>
    </source>
</evidence>
<evidence type="ECO:0000256" key="1">
    <source>
        <dbReference type="ARBA" id="ARBA00010884"/>
    </source>
</evidence>
<organism evidence="3 4">
    <name type="scientific">Clupea harengus</name>
    <name type="common">Atlantic herring</name>
    <dbReference type="NCBI Taxonomy" id="7950"/>
    <lineage>
        <taxon>Eukaryota</taxon>
        <taxon>Metazoa</taxon>
        <taxon>Chordata</taxon>
        <taxon>Craniata</taxon>
        <taxon>Vertebrata</taxon>
        <taxon>Euteleostomi</taxon>
        <taxon>Actinopterygii</taxon>
        <taxon>Neopterygii</taxon>
        <taxon>Teleostei</taxon>
        <taxon>Clupei</taxon>
        <taxon>Clupeiformes</taxon>
        <taxon>Clupeoidei</taxon>
        <taxon>Clupeidae</taxon>
        <taxon>Clupea</taxon>
    </lineage>
</organism>
<dbReference type="GO" id="GO:0047372">
    <property type="term" value="F:monoacylglycerol lipase activity"/>
    <property type="evidence" value="ECO:0007669"/>
    <property type="project" value="TreeGrafter"/>
</dbReference>
<proteinExistence type="inferred from homology"/>
<gene>
    <name evidence="4" type="primary">LOC105896253</name>
</gene>
<accession>A0A6P3VQM0</accession>
<evidence type="ECO:0000313" key="3">
    <source>
        <dbReference type="Proteomes" id="UP000515152"/>
    </source>
</evidence>
<dbReference type="PANTHER" id="PTHR10794">
    <property type="entry name" value="ABHYDROLASE DOMAIN-CONTAINING PROTEIN"/>
    <property type="match status" value="1"/>
</dbReference>
<dbReference type="KEGG" id="char:105896253"/>
<dbReference type="GO" id="GO:0034338">
    <property type="term" value="F:short-chain carboxylesterase activity"/>
    <property type="evidence" value="ECO:0007669"/>
    <property type="project" value="TreeGrafter"/>
</dbReference>
<dbReference type="OrthoDB" id="247542at2759"/>
<dbReference type="Proteomes" id="UP000515152">
    <property type="component" value="Chromosome 8"/>
</dbReference>